<dbReference type="RefSeq" id="WP_119424239.1">
    <property type="nucleotide sequence ID" value="NZ_JBHOFJ010000001.1"/>
</dbReference>
<dbReference type="Gene3D" id="3.30.1390.10">
    <property type="match status" value="1"/>
</dbReference>
<keyword evidence="3" id="KW-0645">Protease</keyword>
<evidence type="ECO:0000256" key="1">
    <source>
        <dbReference type="HAMAP-Rule" id="MF_00302"/>
    </source>
</evidence>
<comment type="subunit">
    <text evidence="1">Binds to the N-terminal domain of the chaperone ClpA.</text>
</comment>
<evidence type="ECO:0000313" key="3">
    <source>
        <dbReference type="EMBL" id="RII42694.1"/>
    </source>
</evidence>
<organism evidence="3 4">
    <name type="scientific">Galactobacter valiniphilus</name>
    <dbReference type="NCBI Taxonomy" id="2676122"/>
    <lineage>
        <taxon>Bacteria</taxon>
        <taxon>Bacillati</taxon>
        <taxon>Actinomycetota</taxon>
        <taxon>Actinomycetes</taxon>
        <taxon>Micrococcales</taxon>
        <taxon>Micrococcaceae</taxon>
        <taxon>Galactobacter</taxon>
    </lineage>
</organism>
<dbReference type="InterPro" id="IPR014719">
    <property type="entry name" value="Ribosomal_bL12_C/ClpS-like"/>
</dbReference>
<reference evidence="3 4" key="1">
    <citation type="submission" date="2018-07" db="EMBL/GenBank/DDBJ databases">
        <title>Arthrobacter sp. nov., isolated from raw cow's milk with high bacterial count.</title>
        <authorList>
            <person name="Hahne J."/>
            <person name="Isele D."/>
            <person name="Lipski A."/>
        </authorList>
    </citation>
    <scope>NUCLEOTIDE SEQUENCE [LARGE SCALE GENOMIC DNA]</scope>
    <source>
        <strain evidence="3 4">JZ R-35</strain>
    </source>
</reference>
<keyword evidence="4" id="KW-1185">Reference proteome</keyword>
<dbReference type="NCBIfam" id="NF000668">
    <property type="entry name" value="PRK00033.1-1"/>
    <property type="match status" value="1"/>
</dbReference>
<dbReference type="EMBL" id="QQXK01000009">
    <property type="protein sequence ID" value="RII42694.1"/>
    <property type="molecule type" value="Genomic_DNA"/>
</dbReference>
<sequence>MTVTASPVASPREDTELSVQHERPYLLIVWDDPVNLMSYVAFVFRSYFGFSAERADELMLRVHHDGQAVVASGSKERMEADVVAMHGYGLQATLRQVDA</sequence>
<comment type="caution">
    <text evidence="3">The sequence shown here is derived from an EMBL/GenBank/DDBJ whole genome shotgun (WGS) entry which is preliminary data.</text>
</comment>
<dbReference type="Pfam" id="PF02617">
    <property type="entry name" value="ClpS"/>
    <property type="match status" value="1"/>
</dbReference>
<dbReference type="InterPro" id="IPR022935">
    <property type="entry name" value="ClpS"/>
</dbReference>
<dbReference type="HAMAP" id="MF_00302">
    <property type="entry name" value="ClpS"/>
    <property type="match status" value="1"/>
</dbReference>
<accession>A0A399JBT0</accession>
<comment type="similarity">
    <text evidence="1">Belongs to the ClpS family.</text>
</comment>
<keyword evidence="3" id="KW-0378">Hydrolase</keyword>
<dbReference type="SUPFAM" id="SSF54736">
    <property type="entry name" value="ClpS-like"/>
    <property type="match status" value="1"/>
</dbReference>
<dbReference type="AlphaFoldDB" id="A0A399JBT0"/>
<name>A0A399JBT0_9MICC</name>
<proteinExistence type="inferred from homology"/>
<feature type="domain" description="Adaptor protein ClpS core" evidence="2">
    <location>
        <begin position="21"/>
        <end position="92"/>
    </location>
</feature>
<dbReference type="GO" id="GO:0030163">
    <property type="term" value="P:protein catabolic process"/>
    <property type="evidence" value="ECO:0007669"/>
    <property type="project" value="InterPro"/>
</dbReference>
<dbReference type="GO" id="GO:0006508">
    <property type="term" value="P:proteolysis"/>
    <property type="evidence" value="ECO:0007669"/>
    <property type="project" value="UniProtKB-UniRule"/>
</dbReference>
<protein>
    <recommendedName>
        <fullName evidence="1">ATP-dependent Clp protease adapter protein ClpS</fullName>
    </recommendedName>
</protein>
<comment type="function">
    <text evidence="1">Involved in the modulation of the specificity of the ClpAP-mediated ATP-dependent protein degradation.</text>
</comment>
<evidence type="ECO:0000313" key="4">
    <source>
        <dbReference type="Proteomes" id="UP000265419"/>
    </source>
</evidence>
<dbReference type="GO" id="GO:0008233">
    <property type="term" value="F:peptidase activity"/>
    <property type="evidence" value="ECO:0007669"/>
    <property type="project" value="UniProtKB-KW"/>
</dbReference>
<dbReference type="Proteomes" id="UP000265419">
    <property type="component" value="Unassembled WGS sequence"/>
</dbReference>
<dbReference type="InterPro" id="IPR003769">
    <property type="entry name" value="ClpS_core"/>
</dbReference>
<evidence type="ECO:0000259" key="2">
    <source>
        <dbReference type="Pfam" id="PF02617"/>
    </source>
</evidence>
<gene>
    <name evidence="1" type="primary">clpS</name>
    <name evidence="3" type="ORF">DWB68_05990</name>
</gene>